<dbReference type="GO" id="GO:0008233">
    <property type="term" value="F:peptidase activity"/>
    <property type="evidence" value="ECO:0007669"/>
    <property type="project" value="InterPro"/>
</dbReference>
<evidence type="ECO:0000313" key="4">
    <source>
        <dbReference type="Proteomes" id="UP000633205"/>
    </source>
</evidence>
<dbReference type="GO" id="GO:0006508">
    <property type="term" value="P:proteolysis"/>
    <property type="evidence" value="ECO:0007669"/>
    <property type="project" value="InterPro"/>
</dbReference>
<dbReference type="Proteomes" id="UP000633205">
    <property type="component" value="Unassembled WGS sequence"/>
</dbReference>
<reference evidence="3" key="1">
    <citation type="journal article" date="2014" name="Int. J. Syst. Evol. Microbiol.">
        <title>Complete genome sequence of Corynebacterium casei LMG S-19264T (=DSM 44701T), isolated from a smear-ripened cheese.</title>
        <authorList>
            <consortium name="US DOE Joint Genome Institute (JGI-PGF)"/>
            <person name="Walter F."/>
            <person name="Albersmeier A."/>
            <person name="Kalinowski J."/>
            <person name="Ruckert C."/>
        </authorList>
    </citation>
    <scope>NUCLEOTIDE SEQUENCE</scope>
    <source>
        <strain evidence="3">CGMCC 1.15152</strain>
    </source>
</reference>
<dbReference type="InterPro" id="IPR052179">
    <property type="entry name" value="DD-CPase-like"/>
</dbReference>
<dbReference type="Pfam" id="PF02557">
    <property type="entry name" value="VanY"/>
    <property type="match status" value="1"/>
</dbReference>
<evidence type="ECO:0000259" key="2">
    <source>
        <dbReference type="Pfam" id="PF02557"/>
    </source>
</evidence>
<gene>
    <name evidence="3" type="ORF">GCM10010915_00550</name>
</gene>
<organism evidence="3 4">
    <name type="scientific">Microbacterium faecale</name>
    <dbReference type="NCBI Taxonomy" id="1804630"/>
    <lineage>
        <taxon>Bacteria</taxon>
        <taxon>Bacillati</taxon>
        <taxon>Actinomycetota</taxon>
        <taxon>Actinomycetes</taxon>
        <taxon>Micrococcales</taxon>
        <taxon>Microbacteriaceae</taxon>
        <taxon>Microbacterium</taxon>
    </lineage>
</organism>
<dbReference type="SUPFAM" id="SSF55166">
    <property type="entry name" value="Hedgehog/DD-peptidase"/>
    <property type="match status" value="1"/>
</dbReference>
<comment type="caution">
    <text evidence="3">The sequence shown here is derived from an EMBL/GenBank/DDBJ whole genome shotgun (WGS) entry which is preliminary data.</text>
</comment>
<evidence type="ECO:0000313" key="3">
    <source>
        <dbReference type="EMBL" id="GGD24488.1"/>
    </source>
</evidence>
<feature type="domain" description="D-alanyl-D-alanine carboxypeptidase-like core" evidence="2">
    <location>
        <begin position="137"/>
        <end position="267"/>
    </location>
</feature>
<sequence length="296" mass="31351">MIVAGAFVVAGASGSDSGPQALGSGGIETRPVTETPSPTPTPTATATPDAEDTQQRPFCSQDVKDAIQSDDAEAVVRAAGGGDEFREGVLSGRADRCIALNHPAWDWVVVNKQRPIEPLDYEPELTAPQTYSPIGAQLDPAAADALDALTTAASEAGVGDIGLESGYRSYAAQVEAYESQVASRGSTEEADLTSARPGYSEHQLGLAIDIVACDGTVCGSMYDFGGTPQGEWVSENAWRHGWIVRYEAHATETTGYEAEPWHLRYVGVEIATAYKNGGYDTYEDFWGLDAAAEYTD</sequence>
<evidence type="ECO:0000256" key="1">
    <source>
        <dbReference type="SAM" id="MobiDB-lite"/>
    </source>
</evidence>
<dbReference type="CDD" id="cd14852">
    <property type="entry name" value="LD-carboxypeptidase"/>
    <property type="match status" value="1"/>
</dbReference>
<dbReference type="InterPro" id="IPR058193">
    <property type="entry name" value="VanY/YodJ_core_dom"/>
</dbReference>
<dbReference type="AlphaFoldDB" id="A0A916XZZ4"/>
<name>A0A916XZZ4_9MICO</name>
<reference evidence="3" key="2">
    <citation type="submission" date="2020-09" db="EMBL/GenBank/DDBJ databases">
        <authorList>
            <person name="Sun Q."/>
            <person name="Zhou Y."/>
        </authorList>
    </citation>
    <scope>NUCLEOTIDE SEQUENCE</scope>
    <source>
        <strain evidence="3">CGMCC 1.15152</strain>
    </source>
</reference>
<dbReference type="Gene3D" id="3.30.1380.10">
    <property type="match status" value="1"/>
</dbReference>
<dbReference type="PANTHER" id="PTHR34385:SF1">
    <property type="entry name" value="PEPTIDOGLYCAN L-ALANYL-D-GLUTAMATE ENDOPEPTIDASE CWLK"/>
    <property type="match status" value="1"/>
</dbReference>
<dbReference type="InterPro" id="IPR003709">
    <property type="entry name" value="VanY-like_core_dom"/>
</dbReference>
<feature type="compositionally biased region" description="Low complexity" evidence="1">
    <location>
        <begin position="28"/>
        <end position="48"/>
    </location>
</feature>
<feature type="region of interest" description="Disordered" evidence="1">
    <location>
        <begin position="12"/>
        <end position="57"/>
    </location>
</feature>
<dbReference type="InterPro" id="IPR009045">
    <property type="entry name" value="Zn_M74/Hedgehog-like"/>
</dbReference>
<proteinExistence type="predicted"/>
<dbReference type="EMBL" id="BMHO01000001">
    <property type="protein sequence ID" value="GGD24488.1"/>
    <property type="molecule type" value="Genomic_DNA"/>
</dbReference>
<accession>A0A916XZZ4</accession>
<keyword evidence="4" id="KW-1185">Reference proteome</keyword>
<protein>
    <recommendedName>
        <fullName evidence="2">D-alanyl-D-alanine carboxypeptidase-like core domain-containing protein</fullName>
    </recommendedName>
</protein>
<dbReference type="PANTHER" id="PTHR34385">
    <property type="entry name" value="D-ALANYL-D-ALANINE CARBOXYPEPTIDASE"/>
    <property type="match status" value="1"/>
</dbReference>